<dbReference type="Pfam" id="PF00875">
    <property type="entry name" value="DNA_photolyase"/>
    <property type="match status" value="1"/>
</dbReference>
<feature type="compositionally biased region" description="Basic residues" evidence="6">
    <location>
        <begin position="491"/>
        <end position="505"/>
    </location>
</feature>
<dbReference type="InterPro" id="IPR014729">
    <property type="entry name" value="Rossmann-like_a/b/a_fold"/>
</dbReference>
<dbReference type="Gene3D" id="3.40.50.620">
    <property type="entry name" value="HUPs"/>
    <property type="match status" value="1"/>
</dbReference>
<sequence>MGLQIVWFKKDLRVHDHAALHAACASGEVLALYCAEPDIISQPDFSLGHWQFTYECLTELQHDLQQLGIPILFVYSDPTEALRHIQKTVSIESIHSHEETGNNATFQRDIRVQAWCQAHNVQWVEYPQNGVIRRLSNRDKWLGLREIRLHSDRLEKPKHVTPLSIDQQAKIIKQTTLAIVHHSVLQQLAGQTDFAHRQIGGRRAAVATLMDFLDHRATQYRGGISSPLKASSACSRLSPYLSIGNLSIREVVQASERYPLRLNHPKLNDSLNRFESRLYWHCHFIQKLETEPEIEFKAMHAGLEGMRAAEWNESHFQVWQRGETGYPLVDACTQMLKTTGWLNFRMRAMLVSFASYHLWLDWKKPAHFLARQFLDYEPGIHYPQIQMQSGMTGINTLRIYNPIKQAEDHDPTGTFVRHWLPALRQVPDLFIFEPWKMPHAIQQACGVMIGRDYPAPIVEHKAAIRFARDQISLWRKNCDWQNMKAAVMQKHGSRKRSNTAPKKRTAQSTNAIQADLFEEAS</sequence>
<evidence type="ECO:0000256" key="2">
    <source>
        <dbReference type="ARBA" id="ARBA00001974"/>
    </source>
</evidence>
<dbReference type="PANTHER" id="PTHR11455:SF9">
    <property type="entry name" value="CRYPTOCHROME CIRCADIAN CLOCK 5 ISOFORM X1"/>
    <property type="match status" value="1"/>
</dbReference>
<keyword evidence="5" id="KW-0157">Chromophore</keyword>
<dbReference type="InterPro" id="IPR005101">
    <property type="entry name" value="Cryptochr/Photolyase_FAD-bd"/>
</dbReference>
<dbReference type="InterPro" id="IPR002081">
    <property type="entry name" value="Cryptochrome/DNA_photolyase_1"/>
</dbReference>
<accession>A0ABS8D9B2</accession>
<gene>
    <name evidence="8" type="ORF">LIN78_14255</name>
</gene>
<dbReference type="Proteomes" id="UP001165395">
    <property type="component" value="Unassembled WGS sequence"/>
</dbReference>
<reference evidence="8" key="1">
    <citation type="submission" date="2021-10" db="EMBL/GenBank/DDBJ databases">
        <title>The complete genome sequence of Leeia sp. TBRC 13508.</title>
        <authorList>
            <person name="Charoenyingcharoen P."/>
            <person name="Yukphan P."/>
        </authorList>
    </citation>
    <scope>NUCLEOTIDE SEQUENCE</scope>
    <source>
        <strain evidence="8">TBRC 13508</strain>
    </source>
</reference>
<dbReference type="SUPFAM" id="SSF52425">
    <property type="entry name" value="Cryptochrome/photolyase, N-terminal domain"/>
    <property type="match status" value="1"/>
</dbReference>
<comment type="cofactor">
    <cofactor evidence="1">
        <name>(6R)-5,10-methylene-5,6,7,8-tetrahydrofolate</name>
        <dbReference type="ChEBI" id="CHEBI:15636"/>
    </cofactor>
</comment>
<keyword evidence="4 5" id="KW-0274">FAD</keyword>
<evidence type="ECO:0000256" key="3">
    <source>
        <dbReference type="ARBA" id="ARBA00022630"/>
    </source>
</evidence>
<comment type="cofactor">
    <cofactor evidence="2">
        <name>FAD</name>
        <dbReference type="ChEBI" id="CHEBI:57692"/>
    </cofactor>
</comment>
<dbReference type="InterPro" id="IPR036134">
    <property type="entry name" value="Crypto/Photolyase_FAD-like_sf"/>
</dbReference>
<evidence type="ECO:0000259" key="7">
    <source>
        <dbReference type="PROSITE" id="PS51645"/>
    </source>
</evidence>
<protein>
    <submittedName>
        <fullName evidence="8">DNA photolyase family protein</fullName>
    </submittedName>
</protein>
<evidence type="ECO:0000256" key="1">
    <source>
        <dbReference type="ARBA" id="ARBA00001932"/>
    </source>
</evidence>
<comment type="similarity">
    <text evidence="5">Belongs to the DNA photolyase family.</text>
</comment>
<evidence type="ECO:0000313" key="9">
    <source>
        <dbReference type="Proteomes" id="UP001165395"/>
    </source>
</evidence>
<keyword evidence="3 5" id="KW-0285">Flavoprotein</keyword>
<feature type="domain" description="Photolyase/cryptochrome alpha/beta" evidence="7">
    <location>
        <begin position="2"/>
        <end position="131"/>
    </location>
</feature>
<dbReference type="SUPFAM" id="SSF48173">
    <property type="entry name" value="Cryptochrome/photolyase FAD-binding domain"/>
    <property type="match status" value="1"/>
</dbReference>
<dbReference type="InterPro" id="IPR006050">
    <property type="entry name" value="DNA_photolyase_N"/>
</dbReference>
<evidence type="ECO:0000313" key="8">
    <source>
        <dbReference type="EMBL" id="MCB6184707.1"/>
    </source>
</evidence>
<comment type="caution">
    <text evidence="8">The sequence shown here is derived from an EMBL/GenBank/DDBJ whole genome shotgun (WGS) entry which is preliminary data.</text>
</comment>
<dbReference type="EMBL" id="JAJBZT010000008">
    <property type="protein sequence ID" value="MCB6184707.1"/>
    <property type="molecule type" value="Genomic_DNA"/>
</dbReference>
<evidence type="ECO:0000256" key="4">
    <source>
        <dbReference type="ARBA" id="ARBA00022827"/>
    </source>
</evidence>
<feature type="region of interest" description="Disordered" evidence="6">
    <location>
        <begin position="488"/>
        <end position="512"/>
    </location>
</feature>
<dbReference type="PRINTS" id="PR00147">
    <property type="entry name" value="DNAPHOTLYASE"/>
</dbReference>
<dbReference type="Pfam" id="PF03441">
    <property type="entry name" value="FAD_binding_7"/>
    <property type="match status" value="1"/>
</dbReference>
<evidence type="ECO:0000256" key="5">
    <source>
        <dbReference type="RuleBase" id="RU004182"/>
    </source>
</evidence>
<dbReference type="InterPro" id="IPR036155">
    <property type="entry name" value="Crypto/Photolyase_N_sf"/>
</dbReference>
<proteinExistence type="inferred from homology"/>
<dbReference type="Gene3D" id="1.25.40.80">
    <property type="match status" value="1"/>
</dbReference>
<name>A0ABS8D9B2_9NEIS</name>
<dbReference type="Gene3D" id="1.10.579.10">
    <property type="entry name" value="DNA Cyclobutane Dipyrimidine Photolyase, subunit A, domain 3"/>
    <property type="match status" value="1"/>
</dbReference>
<dbReference type="RefSeq" id="WP_227181515.1">
    <property type="nucleotide sequence ID" value="NZ_JAJBZT010000008.1"/>
</dbReference>
<dbReference type="PANTHER" id="PTHR11455">
    <property type="entry name" value="CRYPTOCHROME"/>
    <property type="match status" value="1"/>
</dbReference>
<keyword evidence="9" id="KW-1185">Reference proteome</keyword>
<organism evidence="8 9">
    <name type="scientific">Leeia speluncae</name>
    <dbReference type="NCBI Taxonomy" id="2884804"/>
    <lineage>
        <taxon>Bacteria</taxon>
        <taxon>Pseudomonadati</taxon>
        <taxon>Pseudomonadota</taxon>
        <taxon>Betaproteobacteria</taxon>
        <taxon>Neisseriales</taxon>
        <taxon>Leeiaceae</taxon>
        <taxon>Leeia</taxon>
    </lineage>
</organism>
<dbReference type="PROSITE" id="PS51645">
    <property type="entry name" value="PHR_CRY_ALPHA_BETA"/>
    <property type="match status" value="1"/>
</dbReference>
<evidence type="ECO:0000256" key="6">
    <source>
        <dbReference type="SAM" id="MobiDB-lite"/>
    </source>
</evidence>